<evidence type="ECO:0000256" key="1">
    <source>
        <dbReference type="RuleBase" id="RU367138"/>
    </source>
</evidence>
<dbReference type="EC" id="2.-.-.-" evidence="1"/>
<dbReference type="InterPro" id="IPR007070">
    <property type="entry name" value="GPI_EtnP_transferase_1"/>
</dbReference>
<organism evidence="3 4">
    <name type="scientific">Candidula unifasciata</name>
    <dbReference type="NCBI Taxonomy" id="100452"/>
    <lineage>
        <taxon>Eukaryota</taxon>
        <taxon>Metazoa</taxon>
        <taxon>Spiralia</taxon>
        <taxon>Lophotrochozoa</taxon>
        <taxon>Mollusca</taxon>
        <taxon>Gastropoda</taxon>
        <taxon>Heterobranchia</taxon>
        <taxon>Euthyneura</taxon>
        <taxon>Panpulmonata</taxon>
        <taxon>Eupulmonata</taxon>
        <taxon>Stylommatophora</taxon>
        <taxon>Helicina</taxon>
        <taxon>Helicoidea</taxon>
        <taxon>Geomitridae</taxon>
        <taxon>Candidula</taxon>
    </lineage>
</organism>
<comment type="function">
    <text evidence="1">Ethanolamine phosphate transferase involved in glycosylphosphatidylinositol-anchor biosynthesis. Transfers ethanolamine phosphate to the first alpha-1,4-linked mannose of the glycosylphosphatidylinositol precursor of GPI-anchor.</text>
</comment>
<comment type="similarity">
    <text evidence="1">Belongs to the PIGG/PIGN/PIGO family. PIGN subfamily.</text>
</comment>
<accession>A0A8S3Z4X0</accession>
<dbReference type="GO" id="GO:0005789">
    <property type="term" value="C:endoplasmic reticulum membrane"/>
    <property type="evidence" value="ECO:0007669"/>
    <property type="project" value="UniProtKB-SubCell"/>
</dbReference>
<evidence type="ECO:0000313" key="4">
    <source>
        <dbReference type="Proteomes" id="UP000678393"/>
    </source>
</evidence>
<dbReference type="GO" id="GO:0051377">
    <property type="term" value="F:mannose-ethanolamine phosphotransferase activity"/>
    <property type="evidence" value="ECO:0007669"/>
    <property type="project" value="UniProtKB-UniRule"/>
</dbReference>
<dbReference type="Pfam" id="PF04987">
    <property type="entry name" value="PigN"/>
    <property type="match status" value="1"/>
</dbReference>
<keyword evidence="1" id="KW-0472">Membrane</keyword>
<evidence type="ECO:0000313" key="3">
    <source>
        <dbReference type="EMBL" id="CAG5124119.1"/>
    </source>
</evidence>
<dbReference type="GO" id="GO:0006506">
    <property type="term" value="P:GPI anchor biosynthetic process"/>
    <property type="evidence" value="ECO:0007669"/>
    <property type="project" value="UniProtKB-KW"/>
</dbReference>
<gene>
    <name evidence="3" type="ORF">CUNI_LOCUS9677</name>
</gene>
<reference evidence="3" key="1">
    <citation type="submission" date="2021-04" db="EMBL/GenBank/DDBJ databases">
        <authorList>
            <consortium name="Molecular Ecology Group"/>
        </authorList>
    </citation>
    <scope>NUCLEOTIDE SEQUENCE</scope>
</reference>
<comment type="subcellular location">
    <subcellularLocation>
        <location evidence="1">Endoplasmic reticulum membrane</location>
        <topology evidence="1">Multi-pass membrane protein</topology>
    </subcellularLocation>
</comment>
<dbReference type="OrthoDB" id="2748310at2759"/>
<keyword evidence="1" id="KW-0256">Endoplasmic reticulum</keyword>
<comment type="caution">
    <text evidence="3">The sequence shown here is derived from an EMBL/GenBank/DDBJ whole genome shotgun (WGS) entry which is preliminary data.</text>
</comment>
<keyword evidence="1" id="KW-0337">GPI-anchor biosynthesis</keyword>
<feature type="transmembrane region" description="Helical" evidence="1">
    <location>
        <begin position="24"/>
        <end position="45"/>
    </location>
</feature>
<dbReference type="Proteomes" id="UP000678393">
    <property type="component" value="Unassembled WGS sequence"/>
</dbReference>
<name>A0A8S3Z4X0_9EUPU</name>
<feature type="transmembrane region" description="Helical" evidence="1">
    <location>
        <begin position="65"/>
        <end position="88"/>
    </location>
</feature>
<comment type="caution">
    <text evidence="1">Lacks conserved residue(s) required for the propagation of feature annotation.</text>
</comment>
<comment type="pathway">
    <text evidence="1">Glycolipid biosynthesis; glycosylphosphatidylinositol-anchor biosynthesis.</text>
</comment>
<keyword evidence="4" id="KW-1185">Reference proteome</keyword>
<dbReference type="AlphaFoldDB" id="A0A8S3Z4X0"/>
<evidence type="ECO:0000259" key="2">
    <source>
        <dbReference type="Pfam" id="PF04987"/>
    </source>
</evidence>
<sequence length="278" mass="31922">MFLLAGSVMTVYVTSCSIASRHGLPLVCQIFSWATLGLSCLLPLLGPTTLRERLFSLSLSFLTTYLLLSITYEGYFFLSLLSLLYFWLKMEYETLGRSSHHKLHEVDFKLEGLIKDNISSATFSRHLEISDLRRAFFFIFFILMAFFGTGNIASINSFDPASVYCFLTVFNPFLMGTLMMLKNMIPFLVVTCAFRGVHVLTRTPLRSLFLIVLIMSDFMGLHFFFLVRDYGSWLEIGTTISHYVIVMVMIIFLLLLTGASHTLTCHRLLWRPHSDKRY</sequence>
<keyword evidence="1" id="KW-0812">Transmembrane</keyword>
<feature type="transmembrane region" description="Helical" evidence="1">
    <location>
        <begin position="135"/>
        <end position="155"/>
    </location>
</feature>
<dbReference type="EMBL" id="CAJHNH020001702">
    <property type="protein sequence ID" value="CAG5124119.1"/>
    <property type="molecule type" value="Genomic_DNA"/>
</dbReference>
<protein>
    <recommendedName>
        <fullName evidence="1">GPI ethanolamine phosphate transferase 1</fullName>
        <ecNumber evidence="1">2.-.-.-</ecNumber>
    </recommendedName>
</protein>
<dbReference type="PANTHER" id="PTHR12250:SF0">
    <property type="entry name" value="GPI ETHANOLAMINE PHOSPHATE TRANSFERASE 1"/>
    <property type="match status" value="1"/>
</dbReference>
<keyword evidence="1" id="KW-1133">Transmembrane helix</keyword>
<feature type="transmembrane region" description="Helical" evidence="1">
    <location>
        <begin position="208"/>
        <end position="228"/>
    </location>
</feature>
<feature type="domain" description="GPI ethanolamine phosphate transferase 1 C-terminal" evidence="2">
    <location>
        <begin position="2"/>
        <end position="232"/>
    </location>
</feature>
<keyword evidence="1" id="KW-0808">Transferase</keyword>
<feature type="transmembrane region" description="Helical" evidence="1">
    <location>
        <begin position="240"/>
        <end position="263"/>
    </location>
</feature>
<proteinExistence type="inferred from homology"/>
<dbReference type="PANTHER" id="PTHR12250">
    <property type="entry name" value="PHOSPHATIDYLINOSITOL GLYCAN, CLASS N"/>
    <property type="match status" value="1"/>
</dbReference>
<dbReference type="InterPro" id="IPR017852">
    <property type="entry name" value="GPI_EtnP_transferase_1_C"/>
</dbReference>